<sequence>MCDLRFLIWSELCRLKNICCFEQTEFVRMVVQLNATIVPFGVIGENDLIVVNNIILHSCSADKTSKCFHIITMH</sequence>
<accession>J3LQB0</accession>
<dbReference type="AlphaFoldDB" id="J3LQB0"/>
<keyword evidence="2" id="KW-1185">Reference proteome</keyword>
<reference evidence="1" key="2">
    <citation type="submission" date="2013-04" db="UniProtKB">
        <authorList>
            <consortium name="EnsemblPlants"/>
        </authorList>
    </citation>
    <scope>IDENTIFICATION</scope>
</reference>
<dbReference type="Gramene" id="OB03G32360.1">
    <property type="protein sequence ID" value="OB03G32360.1"/>
    <property type="gene ID" value="OB03G32360"/>
</dbReference>
<proteinExistence type="predicted"/>
<reference evidence="1" key="1">
    <citation type="journal article" date="2013" name="Nat. Commun.">
        <title>Whole-genome sequencing of Oryza brachyantha reveals mechanisms underlying Oryza genome evolution.</title>
        <authorList>
            <person name="Chen J."/>
            <person name="Huang Q."/>
            <person name="Gao D."/>
            <person name="Wang J."/>
            <person name="Lang Y."/>
            <person name="Liu T."/>
            <person name="Li B."/>
            <person name="Bai Z."/>
            <person name="Luis Goicoechea J."/>
            <person name="Liang C."/>
            <person name="Chen C."/>
            <person name="Zhang W."/>
            <person name="Sun S."/>
            <person name="Liao Y."/>
            <person name="Zhang X."/>
            <person name="Yang L."/>
            <person name="Song C."/>
            <person name="Wang M."/>
            <person name="Shi J."/>
            <person name="Liu G."/>
            <person name="Liu J."/>
            <person name="Zhou H."/>
            <person name="Zhou W."/>
            <person name="Yu Q."/>
            <person name="An N."/>
            <person name="Chen Y."/>
            <person name="Cai Q."/>
            <person name="Wang B."/>
            <person name="Liu B."/>
            <person name="Min J."/>
            <person name="Huang Y."/>
            <person name="Wu H."/>
            <person name="Li Z."/>
            <person name="Zhang Y."/>
            <person name="Yin Y."/>
            <person name="Song W."/>
            <person name="Jiang J."/>
            <person name="Jackson S.A."/>
            <person name="Wing R.A."/>
            <person name="Wang J."/>
            <person name="Chen M."/>
        </authorList>
    </citation>
    <scope>NUCLEOTIDE SEQUENCE [LARGE SCALE GENOMIC DNA]</scope>
    <source>
        <strain evidence="1">cv. IRGC 101232</strain>
    </source>
</reference>
<protein>
    <submittedName>
        <fullName evidence="1">Uncharacterized protein</fullName>
    </submittedName>
</protein>
<name>J3LQB0_ORYBR</name>
<dbReference type="HOGENOM" id="CLU_2691685_0_0_1"/>
<dbReference type="EnsemblPlants" id="OB03G32360.1">
    <property type="protein sequence ID" value="OB03G32360.1"/>
    <property type="gene ID" value="OB03G32360"/>
</dbReference>
<dbReference type="Proteomes" id="UP000006038">
    <property type="component" value="Chromosome 3"/>
</dbReference>
<organism evidence="1">
    <name type="scientific">Oryza brachyantha</name>
    <name type="common">malo sina</name>
    <dbReference type="NCBI Taxonomy" id="4533"/>
    <lineage>
        <taxon>Eukaryota</taxon>
        <taxon>Viridiplantae</taxon>
        <taxon>Streptophyta</taxon>
        <taxon>Embryophyta</taxon>
        <taxon>Tracheophyta</taxon>
        <taxon>Spermatophyta</taxon>
        <taxon>Magnoliopsida</taxon>
        <taxon>Liliopsida</taxon>
        <taxon>Poales</taxon>
        <taxon>Poaceae</taxon>
        <taxon>BOP clade</taxon>
        <taxon>Oryzoideae</taxon>
        <taxon>Oryzeae</taxon>
        <taxon>Oryzinae</taxon>
        <taxon>Oryza</taxon>
    </lineage>
</organism>
<evidence type="ECO:0000313" key="1">
    <source>
        <dbReference type="EnsemblPlants" id="OB03G32360.1"/>
    </source>
</evidence>
<evidence type="ECO:0000313" key="2">
    <source>
        <dbReference type="Proteomes" id="UP000006038"/>
    </source>
</evidence>